<evidence type="ECO:0000256" key="3">
    <source>
        <dbReference type="ARBA" id="ARBA00007971"/>
    </source>
</evidence>
<evidence type="ECO:0000313" key="13">
    <source>
        <dbReference type="EMBL" id="GEN44915.1"/>
    </source>
</evidence>
<dbReference type="InterPro" id="IPR000067">
    <property type="entry name" value="FlgMring_FliF"/>
</dbReference>
<feature type="domain" description="Flagellar M-ring N-terminal" evidence="11">
    <location>
        <begin position="46"/>
        <end position="220"/>
    </location>
</feature>
<evidence type="ECO:0000256" key="1">
    <source>
        <dbReference type="ARBA" id="ARBA00004117"/>
    </source>
</evidence>
<evidence type="ECO:0000256" key="4">
    <source>
        <dbReference type="ARBA" id="ARBA00022475"/>
    </source>
</evidence>
<gene>
    <name evidence="13" type="primary">fliF</name>
    <name evidence="13" type="ORF">AHA02nite_06910</name>
</gene>
<dbReference type="PANTHER" id="PTHR30046">
    <property type="entry name" value="FLAGELLAR M-RING PROTEIN"/>
    <property type="match status" value="1"/>
</dbReference>
<evidence type="ECO:0000256" key="6">
    <source>
        <dbReference type="ARBA" id="ARBA00022989"/>
    </source>
</evidence>
<feature type="transmembrane region" description="Helical" evidence="10">
    <location>
        <begin position="26"/>
        <end position="45"/>
    </location>
</feature>
<dbReference type="InterPro" id="IPR006182">
    <property type="entry name" value="FliF_N_dom"/>
</dbReference>
<dbReference type="NCBIfam" id="TIGR00206">
    <property type="entry name" value="fliF"/>
    <property type="match status" value="1"/>
</dbReference>
<dbReference type="Gene3D" id="3.30.300.30">
    <property type="match status" value="1"/>
</dbReference>
<organism evidence="13 14">
    <name type="scientific">Alkalibacillus haloalkaliphilus</name>
    <dbReference type="NCBI Taxonomy" id="94136"/>
    <lineage>
        <taxon>Bacteria</taxon>
        <taxon>Bacillati</taxon>
        <taxon>Bacillota</taxon>
        <taxon>Bacilli</taxon>
        <taxon>Bacillales</taxon>
        <taxon>Bacillaceae</taxon>
        <taxon>Alkalibacillus</taxon>
    </lineage>
</organism>
<proteinExistence type="inferred from homology"/>
<dbReference type="EMBL" id="BJYA01000002">
    <property type="protein sequence ID" value="GEN44915.1"/>
    <property type="molecule type" value="Genomic_DNA"/>
</dbReference>
<dbReference type="GO" id="GO:0003774">
    <property type="term" value="F:cytoskeletal motor activity"/>
    <property type="evidence" value="ECO:0007669"/>
    <property type="project" value="InterPro"/>
</dbReference>
<evidence type="ECO:0000256" key="10">
    <source>
        <dbReference type="SAM" id="Phobius"/>
    </source>
</evidence>
<keyword evidence="8 9" id="KW-0975">Bacterial flagellum</keyword>
<dbReference type="PANTHER" id="PTHR30046:SF0">
    <property type="entry name" value="FLAGELLAR M-RING PROTEIN"/>
    <property type="match status" value="1"/>
</dbReference>
<keyword evidence="14" id="KW-1185">Reference proteome</keyword>
<keyword evidence="7 10" id="KW-0472">Membrane</keyword>
<dbReference type="GO" id="GO:0005886">
    <property type="term" value="C:plasma membrane"/>
    <property type="evidence" value="ECO:0007669"/>
    <property type="project" value="UniProtKB-SubCell"/>
</dbReference>
<dbReference type="AlphaFoldDB" id="A0A511W1F1"/>
<comment type="function">
    <text evidence="9">The M ring may be actively involved in energy transduction.</text>
</comment>
<evidence type="ECO:0000256" key="2">
    <source>
        <dbReference type="ARBA" id="ARBA00004651"/>
    </source>
</evidence>
<dbReference type="Pfam" id="PF08345">
    <property type="entry name" value="YscJ_FliF_C"/>
    <property type="match status" value="1"/>
</dbReference>
<comment type="caution">
    <text evidence="13">The sequence shown here is derived from an EMBL/GenBank/DDBJ whole genome shotgun (WGS) entry which is preliminary data.</text>
</comment>
<dbReference type="GO" id="GO:0071973">
    <property type="term" value="P:bacterial-type flagellum-dependent cell motility"/>
    <property type="evidence" value="ECO:0007669"/>
    <property type="project" value="InterPro"/>
</dbReference>
<dbReference type="GO" id="GO:0009431">
    <property type="term" value="C:bacterial-type flagellum basal body, MS ring"/>
    <property type="evidence" value="ECO:0007669"/>
    <property type="project" value="InterPro"/>
</dbReference>
<keyword evidence="6 10" id="KW-1133">Transmembrane helix</keyword>
<keyword evidence="4" id="KW-1003">Cell membrane</keyword>
<dbReference type="InterPro" id="IPR043427">
    <property type="entry name" value="YscJ/FliF"/>
</dbReference>
<evidence type="ECO:0000256" key="8">
    <source>
        <dbReference type="ARBA" id="ARBA00023143"/>
    </source>
</evidence>
<sequence>MNETVQQYRKKITEFWQTRTNPQKSIMIGGVLAVLVLLISITVLASSPKMVPLYSNLSLEEAGELRDELQSRGVSHEIEHGGTTILVPESQSDELLVELAAQGMPNSGNIDYSFFSENVSWGMTDEERQIIELDALQTELSNLISNISGISDANVLINQAQETVFVADDVGDSSASIVINTDYGQNFDQNQIQSLYHLVSRAVPNLEPENIVIMNQHFEYYDLENTSGGATNTYAQHQEIRKDIERDIQRRVQQLLGTMIGQEKVVVSVTSDIDFSQENRVEEIVEPVDMDTMEGLPVSVDRVTETYTGYDGSGLVDGEADVPNLPAVIEDGEEVTQYENVRETINNEFNRARSEIVESPYEIRDLGIQVAVDNTVEEGGEIIQLSEQEQLAVEEDIQSILASIIQTSVPGEPEVVEPADKVSIVFQEFSGVPEFESPTTPIPTWLYVLGAILILIIIVLIFMLVRNKNEDGTKEVVEEQLETSDVDYSIEQVESESDVRRKQLEQMAKDKPEDFAKLLRSWIDE</sequence>
<feature type="transmembrane region" description="Helical" evidence="10">
    <location>
        <begin position="445"/>
        <end position="465"/>
    </location>
</feature>
<feature type="domain" description="Flagellar M-ring C-terminal" evidence="12">
    <location>
        <begin position="256"/>
        <end position="395"/>
    </location>
</feature>
<comment type="similarity">
    <text evidence="3 9">Belongs to the FliF family.</text>
</comment>
<comment type="subcellular location">
    <subcellularLocation>
        <location evidence="1 9">Bacterial flagellum basal body</location>
    </subcellularLocation>
    <subcellularLocation>
        <location evidence="2">Cell membrane</location>
        <topology evidence="2">Multi-pass membrane protein</topology>
    </subcellularLocation>
</comment>
<keyword evidence="5 10" id="KW-0812">Transmembrane</keyword>
<dbReference type="PIRSF" id="PIRSF004862">
    <property type="entry name" value="FliF"/>
    <property type="match status" value="1"/>
</dbReference>
<evidence type="ECO:0000259" key="12">
    <source>
        <dbReference type="Pfam" id="PF08345"/>
    </source>
</evidence>
<keyword evidence="13" id="KW-0966">Cell projection</keyword>
<evidence type="ECO:0000256" key="9">
    <source>
        <dbReference type="PIRNR" id="PIRNR004862"/>
    </source>
</evidence>
<dbReference type="Pfam" id="PF01514">
    <property type="entry name" value="YscJ_FliF"/>
    <property type="match status" value="1"/>
</dbReference>
<name>A0A511W1F1_9BACI</name>
<evidence type="ECO:0000259" key="11">
    <source>
        <dbReference type="Pfam" id="PF01514"/>
    </source>
</evidence>
<dbReference type="InterPro" id="IPR045851">
    <property type="entry name" value="AMP-bd_C_sf"/>
</dbReference>
<dbReference type="RefSeq" id="WP_146814417.1">
    <property type="nucleotide sequence ID" value="NZ_BJYA01000002.1"/>
</dbReference>
<keyword evidence="13" id="KW-0969">Cilium</keyword>
<evidence type="ECO:0000313" key="14">
    <source>
        <dbReference type="Proteomes" id="UP000321440"/>
    </source>
</evidence>
<dbReference type="InterPro" id="IPR013556">
    <property type="entry name" value="Flag_M-ring_C"/>
</dbReference>
<keyword evidence="13" id="KW-0282">Flagellum</keyword>
<protein>
    <recommendedName>
        <fullName evidence="9">Flagellar M-ring protein</fullName>
    </recommendedName>
</protein>
<evidence type="ECO:0000256" key="5">
    <source>
        <dbReference type="ARBA" id="ARBA00022692"/>
    </source>
</evidence>
<dbReference type="Proteomes" id="UP000321440">
    <property type="component" value="Unassembled WGS sequence"/>
</dbReference>
<accession>A0A511W1F1</accession>
<reference evidence="13 14" key="1">
    <citation type="submission" date="2019-07" db="EMBL/GenBank/DDBJ databases">
        <title>Whole genome shotgun sequence of Alkalibacillus haloalkaliphilus NBRC 103110.</title>
        <authorList>
            <person name="Hosoyama A."/>
            <person name="Uohara A."/>
            <person name="Ohji S."/>
            <person name="Ichikawa N."/>
        </authorList>
    </citation>
    <scope>NUCLEOTIDE SEQUENCE [LARGE SCALE GENOMIC DNA]</scope>
    <source>
        <strain evidence="13 14">NBRC 103110</strain>
    </source>
</reference>
<dbReference type="PRINTS" id="PR01009">
    <property type="entry name" value="FLGMRINGFLIF"/>
</dbReference>
<evidence type="ECO:0000256" key="7">
    <source>
        <dbReference type="ARBA" id="ARBA00023136"/>
    </source>
</evidence>
<dbReference type="OrthoDB" id="9807026at2"/>